<dbReference type="AlphaFoldDB" id="A0A9N8HR42"/>
<sequence>MGKVMKSTVPSLSESFNYNQVIPGSWSQDNLEKACQAWSLKPKEVDQLKSLRDNLSDLPYWKNEPHHVLWFMKGPLGFSPSSVEHHIRKMVNWRIENDIDSLLHRYEPHPVMVQNTVSAILNDCDRDGDPIYCERGGAMDATRVLKTVGKEEMIKHAIWIRELHMRGPWAEDFNRKNGHPPKAITIVYDMEGLSAPVKRMIIIRAPALFRVAWSIVKHIFPASARKKMVFTNSNNYLDVLDQYIDVDLLPPCINPNGHGRTAPGMPRLIGEEPLELESDATETMTDDSEDGISHEQSQGITGKLIAYGYYLVEPEAGILDECQYHVGSVKSAL</sequence>
<dbReference type="SUPFAM" id="SSF52087">
    <property type="entry name" value="CRAL/TRIO domain"/>
    <property type="match status" value="1"/>
</dbReference>
<dbReference type="Gene3D" id="3.40.525.10">
    <property type="entry name" value="CRAL-TRIO lipid binding domain"/>
    <property type="match status" value="2"/>
</dbReference>
<dbReference type="InterPro" id="IPR036865">
    <property type="entry name" value="CRAL-TRIO_dom_sf"/>
</dbReference>
<dbReference type="Pfam" id="PF00650">
    <property type="entry name" value="CRAL_TRIO"/>
    <property type="match status" value="1"/>
</dbReference>
<comment type="caution">
    <text evidence="2">The sequence shown here is derived from an EMBL/GenBank/DDBJ whole genome shotgun (WGS) entry which is preliminary data.</text>
</comment>
<dbReference type="InterPro" id="IPR051064">
    <property type="entry name" value="SEC14/CRAL-TRIO_domain"/>
</dbReference>
<dbReference type="Proteomes" id="UP001153069">
    <property type="component" value="Unassembled WGS sequence"/>
</dbReference>
<protein>
    <submittedName>
        <fullName evidence="2">SEC14-like protein 2</fullName>
    </submittedName>
</protein>
<dbReference type="InterPro" id="IPR001251">
    <property type="entry name" value="CRAL-TRIO_dom"/>
</dbReference>
<feature type="domain" description="CRAL-TRIO" evidence="1">
    <location>
        <begin position="109"/>
        <end position="250"/>
    </location>
</feature>
<dbReference type="PROSITE" id="PS50191">
    <property type="entry name" value="CRAL_TRIO"/>
    <property type="match status" value="1"/>
</dbReference>
<dbReference type="GO" id="GO:0005737">
    <property type="term" value="C:cytoplasm"/>
    <property type="evidence" value="ECO:0007669"/>
    <property type="project" value="TreeGrafter"/>
</dbReference>
<evidence type="ECO:0000259" key="1">
    <source>
        <dbReference type="PROSITE" id="PS50191"/>
    </source>
</evidence>
<dbReference type="OrthoDB" id="42535at2759"/>
<dbReference type="CDD" id="cd00170">
    <property type="entry name" value="SEC14"/>
    <property type="match status" value="1"/>
</dbReference>
<accession>A0A9N8HR42</accession>
<keyword evidence="3" id="KW-1185">Reference proteome</keyword>
<gene>
    <name evidence="2" type="ORF">SEMRO_1521_G279500.1</name>
</gene>
<dbReference type="PANTHER" id="PTHR23324">
    <property type="entry name" value="SEC14 RELATED PROTEIN"/>
    <property type="match status" value="1"/>
</dbReference>
<dbReference type="PANTHER" id="PTHR23324:SF83">
    <property type="entry name" value="SEC14-LIKE PROTEIN 2"/>
    <property type="match status" value="1"/>
</dbReference>
<evidence type="ECO:0000313" key="2">
    <source>
        <dbReference type="EMBL" id="CAB9524318.1"/>
    </source>
</evidence>
<evidence type="ECO:0000313" key="3">
    <source>
        <dbReference type="Proteomes" id="UP001153069"/>
    </source>
</evidence>
<dbReference type="SMART" id="SM00516">
    <property type="entry name" value="SEC14"/>
    <property type="match status" value="1"/>
</dbReference>
<name>A0A9N8HR42_9STRA</name>
<proteinExistence type="predicted"/>
<organism evidence="2 3">
    <name type="scientific">Seminavis robusta</name>
    <dbReference type="NCBI Taxonomy" id="568900"/>
    <lineage>
        <taxon>Eukaryota</taxon>
        <taxon>Sar</taxon>
        <taxon>Stramenopiles</taxon>
        <taxon>Ochrophyta</taxon>
        <taxon>Bacillariophyta</taxon>
        <taxon>Bacillariophyceae</taxon>
        <taxon>Bacillariophycidae</taxon>
        <taxon>Naviculales</taxon>
        <taxon>Naviculaceae</taxon>
        <taxon>Seminavis</taxon>
    </lineage>
</organism>
<reference evidence="2" key="1">
    <citation type="submission" date="2020-06" db="EMBL/GenBank/DDBJ databases">
        <authorList>
            <consortium name="Plant Systems Biology data submission"/>
        </authorList>
    </citation>
    <scope>NUCLEOTIDE SEQUENCE</scope>
    <source>
        <strain evidence="2">D6</strain>
    </source>
</reference>
<dbReference type="EMBL" id="CAICTM010001519">
    <property type="protein sequence ID" value="CAB9524318.1"/>
    <property type="molecule type" value="Genomic_DNA"/>
</dbReference>